<dbReference type="InterPro" id="IPR031052">
    <property type="entry name" value="FHY3/FAR1"/>
</dbReference>
<accession>A0AAW2CQP6</accession>
<evidence type="ECO:0000313" key="9">
    <source>
        <dbReference type="Proteomes" id="UP001459277"/>
    </source>
</evidence>
<dbReference type="GO" id="GO:0006355">
    <property type="term" value="P:regulation of DNA-templated transcription"/>
    <property type="evidence" value="ECO:0007669"/>
    <property type="project" value="UniProtKB-UniRule"/>
</dbReference>
<dbReference type="InterPro" id="IPR006564">
    <property type="entry name" value="Znf_PMZ"/>
</dbReference>
<feature type="domain" description="SWIM-type" evidence="7">
    <location>
        <begin position="65"/>
        <end position="112"/>
    </location>
</feature>
<keyword evidence="6" id="KW-0539">Nucleus</keyword>
<organism evidence="8 9">
    <name type="scientific">Lithocarpus litseifolius</name>
    <dbReference type="NCBI Taxonomy" id="425828"/>
    <lineage>
        <taxon>Eukaryota</taxon>
        <taxon>Viridiplantae</taxon>
        <taxon>Streptophyta</taxon>
        <taxon>Embryophyta</taxon>
        <taxon>Tracheophyta</taxon>
        <taxon>Spermatophyta</taxon>
        <taxon>Magnoliopsida</taxon>
        <taxon>eudicotyledons</taxon>
        <taxon>Gunneridae</taxon>
        <taxon>Pentapetalae</taxon>
        <taxon>rosids</taxon>
        <taxon>fabids</taxon>
        <taxon>Fagales</taxon>
        <taxon>Fagaceae</taxon>
        <taxon>Lithocarpus</taxon>
    </lineage>
</organism>
<protein>
    <recommendedName>
        <fullName evidence="6">Protein FAR1-RELATED SEQUENCE</fullName>
    </recommendedName>
</protein>
<reference evidence="8 9" key="1">
    <citation type="submission" date="2024-01" db="EMBL/GenBank/DDBJ databases">
        <title>A telomere-to-telomere, gap-free genome of sweet tea (Lithocarpus litseifolius).</title>
        <authorList>
            <person name="Zhou J."/>
        </authorList>
    </citation>
    <scope>NUCLEOTIDE SEQUENCE [LARGE SCALE GENOMIC DNA]</scope>
    <source>
        <strain evidence="8">Zhou-2022a</strain>
        <tissue evidence="8">Leaf</tissue>
    </source>
</reference>
<keyword evidence="4 6" id="KW-0862">Zinc</keyword>
<comment type="similarity">
    <text evidence="1 6">Belongs to the FHY3/FAR1 family.</text>
</comment>
<evidence type="ECO:0000256" key="5">
    <source>
        <dbReference type="PROSITE-ProRule" id="PRU00325"/>
    </source>
</evidence>
<comment type="subcellular location">
    <subcellularLocation>
        <location evidence="6">Nucleus</location>
    </subcellularLocation>
</comment>
<keyword evidence="2 6" id="KW-0479">Metal-binding</keyword>
<evidence type="ECO:0000313" key="8">
    <source>
        <dbReference type="EMBL" id="KAK9999798.1"/>
    </source>
</evidence>
<comment type="caution">
    <text evidence="8">The sequence shown here is derived from an EMBL/GenBank/DDBJ whole genome shotgun (WGS) entry which is preliminary data.</text>
</comment>
<dbReference type="GO" id="GO:0008270">
    <property type="term" value="F:zinc ion binding"/>
    <property type="evidence" value="ECO:0007669"/>
    <property type="project" value="UniProtKB-UniRule"/>
</dbReference>
<proteinExistence type="inferred from homology"/>
<sequence length="146" mass="16999">MCSLEFNEDFRCKQGAPQRAVKKSGILGHVAQVYTCKIFRFEYEFLNSPAIEWKQVDCQDTIDVFEVKEEDSERVRIVHFDHFNSNISCSCKKFESLGILCCHALRVFNLKKLTKIPSQYILKRWTKEAKKGMMAYEQDNRSSGNA</sequence>
<dbReference type="EMBL" id="JAZDWU010000006">
    <property type="protein sequence ID" value="KAK9999798.1"/>
    <property type="molecule type" value="Genomic_DNA"/>
</dbReference>
<name>A0AAW2CQP6_9ROSI</name>
<dbReference type="AlphaFoldDB" id="A0AAW2CQP6"/>
<evidence type="ECO:0000256" key="4">
    <source>
        <dbReference type="ARBA" id="ARBA00022833"/>
    </source>
</evidence>
<keyword evidence="3 5" id="KW-0863">Zinc-finger</keyword>
<dbReference type="PANTHER" id="PTHR31669">
    <property type="entry name" value="PROTEIN FAR1-RELATED SEQUENCE 10-RELATED"/>
    <property type="match status" value="1"/>
</dbReference>
<evidence type="ECO:0000256" key="1">
    <source>
        <dbReference type="ARBA" id="ARBA00005889"/>
    </source>
</evidence>
<evidence type="ECO:0000256" key="3">
    <source>
        <dbReference type="ARBA" id="ARBA00022771"/>
    </source>
</evidence>
<dbReference type="Proteomes" id="UP001459277">
    <property type="component" value="Unassembled WGS sequence"/>
</dbReference>
<evidence type="ECO:0000256" key="2">
    <source>
        <dbReference type="ARBA" id="ARBA00022723"/>
    </source>
</evidence>
<keyword evidence="9" id="KW-1185">Reference proteome</keyword>
<dbReference type="PROSITE" id="PS50966">
    <property type="entry name" value="ZF_SWIM"/>
    <property type="match status" value="1"/>
</dbReference>
<evidence type="ECO:0000256" key="6">
    <source>
        <dbReference type="RuleBase" id="RU367018"/>
    </source>
</evidence>
<dbReference type="SMART" id="SM00575">
    <property type="entry name" value="ZnF_PMZ"/>
    <property type="match status" value="1"/>
</dbReference>
<comment type="function">
    <text evidence="6">Putative transcription activator involved in regulating light control of development.</text>
</comment>
<dbReference type="GO" id="GO:0005634">
    <property type="term" value="C:nucleus"/>
    <property type="evidence" value="ECO:0007669"/>
    <property type="project" value="UniProtKB-SubCell"/>
</dbReference>
<evidence type="ECO:0000259" key="7">
    <source>
        <dbReference type="PROSITE" id="PS50966"/>
    </source>
</evidence>
<dbReference type="InterPro" id="IPR007527">
    <property type="entry name" value="Znf_SWIM"/>
</dbReference>
<dbReference type="PANTHER" id="PTHR31669:SF282">
    <property type="entry name" value="PROTEIN FAR1-RELATED SEQUENCE"/>
    <property type="match status" value="1"/>
</dbReference>
<dbReference type="Pfam" id="PF04434">
    <property type="entry name" value="SWIM"/>
    <property type="match status" value="1"/>
</dbReference>
<gene>
    <name evidence="8" type="ORF">SO802_019401</name>
</gene>